<dbReference type="GeneID" id="17263105"/>
<reference evidence="2" key="2">
    <citation type="submission" date="2024-10" db="UniProtKB">
        <authorList>
            <consortium name="EnsemblProtists"/>
        </authorList>
    </citation>
    <scope>IDENTIFICATION</scope>
</reference>
<dbReference type="EnsemblProtists" id="EOD16958">
    <property type="protein sequence ID" value="EOD16958"/>
    <property type="gene ID" value="EMIHUDRAFT_244611"/>
</dbReference>
<dbReference type="HOGENOM" id="CLU_1226731_0_0_1"/>
<dbReference type="PaxDb" id="2903-EOD16958"/>
<sequence length="226" mass="23816">MSALAGRQSLGASDGDNKDENNEELLYATTTLPREGDVKWLVDRGATQERAIALLSQHGSLLAAIQAVLNATPNEASDDLALAAAVAGSFPTDIRRMVRQLGSSLKGQAEKAAVGLATLARDKPGSRRAIARALDVLDPCRSNGLVLKLAPENTPVSRRNVKSAELVAELRALLQSLNEVPAAEDEELVVYCEAFCEETNAANGDASLSAKMKGPGLLRSWTGLLG</sequence>
<feature type="region of interest" description="Disordered" evidence="1">
    <location>
        <begin position="1"/>
        <end position="21"/>
    </location>
</feature>
<dbReference type="RefSeq" id="XP_005769387.1">
    <property type="nucleotide sequence ID" value="XM_005769330.1"/>
</dbReference>
<accession>A0A0D3J0C3</accession>
<dbReference type="KEGG" id="ehx:EMIHUDRAFT_199715"/>
<dbReference type="KEGG" id="ehx:EMIHUDRAFT_244611"/>
<protein>
    <recommendedName>
        <fullName evidence="4">UBA domain-containing protein</fullName>
    </recommendedName>
</protein>
<evidence type="ECO:0008006" key="4">
    <source>
        <dbReference type="Google" id="ProtNLM"/>
    </source>
</evidence>
<dbReference type="AlphaFoldDB" id="A0A0D3J0C3"/>
<dbReference type="EnsemblProtists" id="EOD41374">
    <property type="protein sequence ID" value="EOD41374"/>
    <property type="gene ID" value="EMIHUDRAFT_199715"/>
</dbReference>
<evidence type="ECO:0000313" key="2">
    <source>
        <dbReference type="EnsemblProtists" id="EOD16958"/>
    </source>
</evidence>
<name>A0A0D3J0C3_EMIH1</name>
<reference evidence="3" key="1">
    <citation type="journal article" date="2013" name="Nature">
        <title>Pan genome of the phytoplankton Emiliania underpins its global distribution.</title>
        <authorList>
            <person name="Read B.A."/>
            <person name="Kegel J."/>
            <person name="Klute M.J."/>
            <person name="Kuo A."/>
            <person name="Lefebvre S.C."/>
            <person name="Maumus F."/>
            <person name="Mayer C."/>
            <person name="Miller J."/>
            <person name="Monier A."/>
            <person name="Salamov A."/>
            <person name="Young J."/>
            <person name="Aguilar M."/>
            <person name="Claverie J.M."/>
            <person name="Frickenhaus S."/>
            <person name="Gonzalez K."/>
            <person name="Herman E.K."/>
            <person name="Lin Y.C."/>
            <person name="Napier J."/>
            <person name="Ogata H."/>
            <person name="Sarno A.F."/>
            <person name="Shmutz J."/>
            <person name="Schroeder D."/>
            <person name="de Vargas C."/>
            <person name="Verret F."/>
            <person name="von Dassow P."/>
            <person name="Valentin K."/>
            <person name="Van de Peer Y."/>
            <person name="Wheeler G."/>
            <person name="Dacks J.B."/>
            <person name="Delwiche C.F."/>
            <person name="Dyhrman S.T."/>
            <person name="Glockner G."/>
            <person name="John U."/>
            <person name="Richards T."/>
            <person name="Worden A.Z."/>
            <person name="Zhang X."/>
            <person name="Grigoriev I.V."/>
            <person name="Allen A.E."/>
            <person name="Bidle K."/>
            <person name="Borodovsky M."/>
            <person name="Bowler C."/>
            <person name="Brownlee C."/>
            <person name="Cock J.M."/>
            <person name="Elias M."/>
            <person name="Gladyshev V.N."/>
            <person name="Groth M."/>
            <person name="Guda C."/>
            <person name="Hadaegh A."/>
            <person name="Iglesias-Rodriguez M.D."/>
            <person name="Jenkins J."/>
            <person name="Jones B.M."/>
            <person name="Lawson T."/>
            <person name="Leese F."/>
            <person name="Lindquist E."/>
            <person name="Lobanov A."/>
            <person name="Lomsadze A."/>
            <person name="Malik S.B."/>
            <person name="Marsh M.E."/>
            <person name="Mackinder L."/>
            <person name="Mock T."/>
            <person name="Mueller-Roeber B."/>
            <person name="Pagarete A."/>
            <person name="Parker M."/>
            <person name="Probert I."/>
            <person name="Quesneville H."/>
            <person name="Raines C."/>
            <person name="Rensing S.A."/>
            <person name="Riano-Pachon D.M."/>
            <person name="Richier S."/>
            <person name="Rokitta S."/>
            <person name="Shiraiwa Y."/>
            <person name="Soanes D.M."/>
            <person name="van der Giezen M."/>
            <person name="Wahlund T.M."/>
            <person name="Williams B."/>
            <person name="Wilson W."/>
            <person name="Wolfe G."/>
            <person name="Wurch L.L."/>
        </authorList>
    </citation>
    <scope>NUCLEOTIDE SEQUENCE</scope>
</reference>
<dbReference type="GeneID" id="17286644"/>
<keyword evidence="3" id="KW-1185">Reference proteome</keyword>
<proteinExistence type="predicted"/>
<organism evidence="2 3">
    <name type="scientific">Emiliania huxleyi (strain CCMP1516)</name>
    <dbReference type="NCBI Taxonomy" id="280463"/>
    <lineage>
        <taxon>Eukaryota</taxon>
        <taxon>Haptista</taxon>
        <taxon>Haptophyta</taxon>
        <taxon>Prymnesiophyceae</taxon>
        <taxon>Isochrysidales</taxon>
        <taxon>Noelaerhabdaceae</taxon>
        <taxon>Emiliania</taxon>
    </lineage>
</organism>
<evidence type="ECO:0000313" key="3">
    <source>
        <dbReference type="Proteomes" id="UP000013827"/>
    </source>
</evidence>
<evidence type="ECO:0000256" key="1">
    <source>
        <dbReference type="SAM" id="MobiDB-lite"/>
    </source>
</evidence>
<dbReference type="Proteomes" id="UP000013827">
    <property type="component" value="Unassembled WGS sequence"/>
</dbReference>
<dbReference type="RefSeq" id="XP_005793803.1">
    <property type="nucleotide sequence ID" value="XM_005793746.1"/>
</dbReference>